<dbReference type="RefSeq" id="WP_120272936.1">
    <property type="nucleotide sequence ID" value="NZ_RAPN01000001.1"/>
</dbReference>
<dbReference type="AlphaFoldDB" id="A0A419W859"/>
<evidence type="ECO:0000313" key="2">
    <source>
        <dbReference type="EMBL" id="RKD91657.1"/>
    </source>
</evidence>
<sequence>MKTWNFNSKSNPKLIGQKLKAAFGSGSGFVFKMDPGTNDSVTFKVHKSMAAYGYGVLNDIRVNGKLSKTGHKNETKLEISFANHFLTPVHLAIVFVLGLSAIIVGIIHNSNMYLYGGLIFVVGIASWFNVRRKSAKDIEKYKTLISGIIEE</sequence>
<organism evidence="2 3">
    <name type="scientific">Mangrovibacterium diazotrophicum</name>
    <dbReference type="NCBI Taxonomy" id="1261403"/>
    <lineage>
        <taxon>Bacteria</taxon>
        <taxon>Pseudomonadati</taxon>
        <taxon>Bacteroidota</taxon>
        <taxon>Bacteroidia</taxon>
        <taxon>Marinilabiliales</taxon>
        <taxon>Prolixibacteraceae</taxon>
        <taxon>Mangrovibacterium</taxon>
    </lineage>
</organism>
<evidence type="ECO:0000256" key="1">
    <source>
        <dbReference type="SAM" id="Phobius"/>
    </source>
</evidence>
<keyword evidence="1" id="KW-0472">Membrane</keyword>
<accession>A0A419W859</accession>
<proteinExistence type="predicted"/>
<protein>
    <submittedName>
        <fullName evidence="2">Uncharacterized protein</fullName>
    </submittedName>
</protein>
<keyword evidence="1" id="KW-0812">Transmembrane</keyword>
<dbReference type="Proteomes" id="UP000283387">
    <property type="component" value="Unassembled WGS sequence"/>
</dbReference>
<dbReference type="OrthoDB" id="1122215at2"/>
<evidence type="ECO:0000313" key="3">
    <source>
        <dbReference type="Proteomes" id="UP000283387"/>
    </source>
</evidence>
<feature type="transmembrane region" description="Helical" evidence="1">
    <location>
        <begin position="85"/>
        <end position="107"/>
    </location>
</feature>
<keyword evidence="1" id="KW-1133">Transmembrane helix</keyword>
<feature type="transmembrane region" description="Helical" evidence="1">
    <location>
        <begin position="113"/>
        <end position="130"/>
    </location>
</feature>
<name>A0A419W859_9BACT</name>
<reference evidence="2 3" key="1">
    <citation type="submission" date="2018-09" db="EMBL/GenBank/DDBJ databases">
        <title>Genomic Encyclopedia of Archaeal and Bacterial Type Strains, Phase II (KMG-II): from individual species to whole genera.</title>
        <authorList>
            <person name="Goeker M."/>
        </authorList>
    </citation>
    <scope>NUCLEOTIDE SEQUENCE [LARGE SCALE GENOMIC DNA]</scope>
    <source>
        <strain evidence="2 3">DSM 27148</strain>
    </source>
</reference>
<gene>
    <name evidence="2" type="ORF">BC643_2019</name>
</gene>
<keyword evidence="3" id="KW-1185">Reference proteome</keyword>
<comment type="caution">
    <text evidence="2">The sequence shown here is derived from an EMBL/GenBank/DDBJ whole genome shotgun (WGS) entry which is preliminary data.</text>
</comment>
<dbReference type="EMBL" id="RAPN01000001">
    <property type="protein sequence ID" value="RKD91657.1"/>
    <property type="molecule type" value="Genomic_DNA"/>
</dbReference>